<dbReference type="Proteomes" id="UP001596087">
    <property type="component" value="Unassembled WGS sequence"/>
</dbReference>
<organism evidence="4 5">
    <name type="scientific">Nocardioides taihuensis</name>
    <dbReference type="NCBI Taxonomy" id="1835606"/>
    <lineage>
        <taxon>Bacteria</taxon>
        <taxon>Bacillati</taxon>
        <taxon>Actinomycetota</taxon>
        <taxon>Actinomycetes</taxon>
        <taxon>Propionibacteriales</taxon>
        <taxon>Nocardioidaceae</taxon>
        <taxon>Nocardioides</taxon>
    </lineage>
</organism>
<dbReference type="SUPFAM" id="SSF53927">
    <property type="entry name" value="Cytidine deaminase-like"/>
    <property type="match status" value="1"/>
</dbReference>
<evidence type="ECO:0000256" key="2">
    <source>
        <dbReference type="ARBA" id="ARBA00023150"/>
    </source>
</evidence>
<name>A0ABW0BIE5_9ACTN</name>
<dbReference type="PANTHER" id="PTHR30592">
    <property type="entry name" value="FORMATE DEHYDROGENASE"/>
    <property type="match status" value="1"/>
</dbReference>
<keyword evidence="2 3" id="KW-0501">Molybdenum cofactor biosynthesis</keyword>
<comment type="caution">
    <text evidence="3">Lacks conserved residue(s) required for the propagation of feature annotation.</text>
</comment>
<comment type="subcellular location">
    <subcellularLocation>
        <location evidence="3">Cytoplasm</location>
    </subcellularLocation>
</comment>
<gene>
    <name evidence="3" type="primary">fdhD</name>
    <name evidence="4" type="ORF">ACFPGP_10255</name>
</gene>
<dbReference type="RefSeq" id="WP_378589789.1">
    <property type="nucleotide sequence ID" value="NZ_JBHSKD010000009.1"/>
</dbReference>
<accession>A0ABW0BIE5</accession>
<feature type="active site" description="Cysteine persulfide intermediate" evidence="3">
    <location>
        <position position="127"/>
    </location>
</feature>
<dbReference type="PIRSF" id="PIRSF015626">
    <property type="entry name" value="FdhD"/>
    <property type="match status" value="1"/>
</dbReference>
<evidence type="ECO:0000256" key="1">
    <source>
        <dbReference type="ARBA" id="ARBA00022490"/>
    </source>
</evidence>
<comment type="caution">
    <text evidence="4">The sequence shown here is derived from an EMBL/GenBank/DDBJ whole genome shotgun (WGS) entry which is preliminary data.</text>
</comment>
<dbReference type="InterPro" id="IPR016193">
    <property type="entry name" value="Cytidine_deaminase-like"/>
</dbReference>
<proteinExistence type="inferred from homology"/>
<dbReference type="InterPro" id="IPR003786">
    <property type="entry name" value="FdhD"/>
</dbReference>
<dbReference type="Gene3D" id="3.10.20.10">
    <property type="match status" value="1"/>
</dbReference>
<comment type="function">
    <text evidence="3">Required for formate dehydrogenase (FDH) activity. Acts as a sulfur carrier protein that transfers sulfur from IscS to the molybdenum cofactor prior to its insertion into FDH.</text>
</comment>
<keyword evidence="5" id="KW-1185">Reference proteome</keyword>
<dbReference type="Pfam" id="PF02634">
    <property type="entry name" value="FdhD-NarQ"/>
    <property type="match status" value="1"/>
</dbReference>
<protein>
    <recommendedName>
        <fullName evidence="3">Sulfur carrier protein FdhD</fullName>
    </recommendedName>
</protein>
<dbReference type="PANTHER" id="PTHR30592:SF1">
    <property type="entry name" value="SULFUR CARRIER PROTEIN FDHD"/>
    <property type="match status" value="1"/>
</dbReference>
<evidence type="ECO:0000313" key="4">
    <source>
        <dbReference type="EMBL" id="MFC5177055.1"/>
    </source>
</evidence>
<comment type="similarity">
    <text evidence="3">Belongs to the FdhD family.</text>
</comment>
<evidence type="ECO:0000256" key="3">
    <source>
        <dbReference type="HAMAP-Rule" id="MF_00187"/>
    </source>
</evidence>
<dbReference type="HAMAP" id="MF_00187">
    <property type="entry name" value="FdhD"/>
    <property type="match status" value="1"/>
</dbReference>
<reference evidence="5" key="1">
    <citation type="journal article" date="2019" name="Int. J. Syst. Evol. Microbiol.">
        <title>The Global Catalogue of Microorganisms (GCM) 10K type strain sequencing project: providing services to taxonomists for standard genome sequencing and annotation.</title>
        <authorList>
            <consortium name="The Broad Institute Genomics Platform"/>
            <consortium name="The Broad Institute Genome Sequencing Center for Infectious Disease"/>
            <person name="Wu L."/>
            <person name="Ma J."/>
        </authorList>
    </citation>
    <scope>NUCLEOTIDE SEQUENCE [LARGE SCALE GENOMIC DNA]</scope>
    <source>
        <strain evidence="5">DFY41</strain>
    </source>
</reference>
<sequence length="283" mass="29918">MSTRPRRPGPTVRVRVDELRADVDDRHHEDRLATEEPLEVRLAWPGVPARRVWVTMRTPGHDFELAAGWVVHEGLAAPEDLHTVVYCTDRDLTPEQEFNVVTVTLDKPPARDPGHRHTAQSAGSSACGVCGKDSLDEALAVVAAARWTGALPAPDVVRRLPDTLRERQPVFDRTGGVHAAGLFTADGEVLVVREDVGRHNAVDKVTGARVLAGDSPAAACLVVSGRAGFELVQKAAAAGVGALVAVGAPTSLSADLARRSGLALYGFTGPGRTVRYASGGDAT</sequence>
<evidence type="ECO:0000313" key="5">
    <source>
        <dbReference type="Proteomes" id="UP001596087"/>
    </source>
</evidence>
<keyword evidence="1 3" id="KW-0963">Cytoplasm</keyword>
<dbReference type="Gene3D" id="3.40.140.10">
    <property type="entry name" value="Cytidine Deaminase, domain 2"/>
    <property type="match status" value="1"/>
</dbReference>
<dbReference type="EMBL" id="JBHSKD010000009">
    <property type="protein sequence ID" value="MFC5177055.1"/>
    <property type="molecule type" value="Genomic_DNA"/>
</dbReference>